<evidence type="ECO:0000313" key="1">
    <source>
        <dbReference type="EnsemblMetazoa" id="ADIR000052-PA"/>
    </source>
</evidence>
<dbReference type="AlphaFoldDB" id="A0A182MXE9"/>
<organism evidence="1 2">
    <name type="scientific">Anopheles dirus</name>
    <dbReference type="NCBI Taxonomy" id="7168"/>
    <lineage>
        <taxon>Eukaryota</taxon>
        <taxon>Metazoa</taxon>
        <taxon>Ecdysozoa</taxon>
        <taxon>Arthropoda</taxon>
        <taxon>Hexapoda</taxon>
        <taxon>Insecta</taxon>
        <taxon>Pterygota</taxon>
        <taxon>Neoptera</taxon>
        <taxon>Endopterygota</taxon>
        <taxon>Diptera</taxon>
        <taxon>Nematocera</taxon>
        <taxon>Culicoidea</taxon>
        <taxon>Culicidae</taxon>
        <taxon>Anophelinae</taxon>
        <taxon>Anopheles</taxon>
    </lineage>
</organism>
<proteinExistence type="predicted"/>
<protein>
    <submittedName>
        <fullName evidence="1">Uncharacterized protein</fullName>
    </submittedName>
</protein>
<accession>A0A182MXE9</accession>
<keyword evidence="2" id="KW-1185">Reference proteome</keyword>
<reference evidence="2" key="1">
    <citation type="submission" date="2013-03" db="EMBL/GenBank/DDBJ databases">
        <title>The Genome Sequence of Anopheles dirus WRAIR2.</title>
        <authorList>
            <consortium name="The Broad Institute Genomics Platform"/>
            <person name="Neafsey D.E."/>
            <person name="Walton C."/>
            <person name="Walker B."/>
            <person name="Young S.K."/>
            <person name="Zeng Q."/>
            <person name="Gargeya S."/>
            <person name="Fitzgerald M."/>
            <person name="Haas B."/>
            <person name="Abouelleil A."/>
            <person name="Allen A.W."/>
            <person name="Alvarado L."/>
            <person name="Arachchi H.M."/>
            <person name="Berlin A.M."/>
            <person name="Chapman S.B."/>
            <person name="Gainer-Dewar J."/>
            <person name="Goldberg J."/>
            <person name="Griggs A."/>
            <person name="Gujja S."/>
            <person name="Hansen M."/>
            <person name="Howarth C."/>
            <person name="Imamovic A."/>
            <person name="Ireland A."/>
            <person name="Larimer J."/>
            <person name="McCowan C."/>
            <person name="Murphy C."/>
            <person name="Pearson M."/>
            <person name="Poon T.W."/>
            <person name="Priest M."/>
            <person name="Roberts A."/>
            <person name="Saif S."/>
            <person name="Shea T."/>
            <person name="Sisk P."/>
            <person name="Sykes S."/>
            <person name="Wortman J."/>
            <person name="Nusbaum C."/>
            <person name="Birren B."/>
        </authorList>
    </citation>
    <scope>NUCLEOTIDE SEQUENCE [LARGE SCALE GENOMIC DNA]</scope>
    <source>
        <strain evidence="2">WRAIR2</strain>
    </source>
</reference>
<dbReference type="EnsemblMetazoa" id="ADIR000052-RA">
    <property type="protein sequence ID" value="ADIR000052-PA"/>
    <property type="gene ID" value="ADIR000052"/>
</dbReference>
<evidence type="ECO:0000313" key="2">
    <source>
        <dbReference type="Proteomes" id="UP000075884"/>
    </source>
</evidence>
<dbReference type="Proteomes" id="UP000075884">
    <property type="component" value="Unassembled WGS sequence"/>
</dbReference>
<sequence length="203" mass="22977">MRQQRWSWPIPRRTLGVDETVTGITGRASNARNARILRCWRRSRSRSGSWSGSWCGSRSWNWSRSRSRSRSWDWRYRGTRYARYTRILARYCWVTAGNFGPFATLQSLAKVAVQARQITRLPSGTLNRLHEACRSRVGLSGLSFSGQLGFGWHVAPGLGPVHGMAGSQQARSGQSQYPLVGVSCLKCWPGGQDIWQRLPLSHL</sequence>
<name>A0A182MXE9_9DIPT</name>
<reference evidence="1" key="2">
    <citation type="submission" date="2020-05" db="UniProtKB">
        <authorList>
            <consortium name="EnsemblMetazoa"/>
        </authorList>
    </citation>
    <scope>IDENTIFICATION</scope>
    <source>
        <strain evidence="1">WRAIR2</strain>
    </source>
</reference>
<dbReference type="VEuPathDB" id="VectorBase:ADIR000052"/>